<evidence type="ECO:0000313" key="1">
    <source>
        <dbReference type="EMBL" id="QHT30704.1"/>
    </source>
</evidence>
<protein>
    <submittedName>
        <fullName evidence="1">Uncharacterized protein</fullName>
    </submittedName>
</protein>
<proteinExistence type="predicted"/>
<dbReference type="EMBL" id="MN738908">
    <property type="protein sequence ID" value="QHT30704.1"/>
    <property type="molecule type" value="Genomic_DNA"/>
</dbReference>
<reference evidence="1" key="1">
    <citation type="journal article" date="2020" name="Nature">
        <title>Giant virus diversity and host interactions through global metagenomics.</title>
        <authorList>
            <person name="Schulz F."/>
            <person name="Roux S."/>
            <person name="Paez-Espino D."/>
            <person name="Jungbluth S."/>
            <person name="Walsh D.A."/>
            <person name="Denef V.J."/>
            <person name="McMahon K.D."/>
            <person name="Konstantinidis K.T."/>
            <person name="Eloe-Fadrosh E.A."/>
            <person name="Kyrpides N.C."/>
            <person name="Woyke T."/>
        </authorList>
    </citation>
    <scope>NUCLEOTIDE SEQUENCE</scope>
    <source>
        <strain evidence="1">GVMAG-M-3300009151-35</strain>
    </source>
</reference>
<sequence length="52" mass="6082">MNINLKANLQKRKLFQNFMKIIYANLKLNAKKISGDLQIIKNLDLLKLLLNL</sequence>
<dbReference type="AlphaFoldDB" id="A0A6C0ENE1"/>
<organism evidence="1">
    <name type="scientific">viral metagenome</name>
    <dbReference type="NCBI Taxonomy" id="1070528"/>
    <lineage>
        <taxon>unclassified sequences</taxon>
        <taxon>metagenomes</taxon>
        <taxon>organismal metagenomes</taxon>
    </lineage>
</organism>
<accession>A0A6C0ENE1</accession>
<name>A0A6C0ENE1_9ZZZZ</name>